<dbReference type="OrthoDB" id="534666at2759"/>
<dbReference type="SUPFAM" id="SSF55486">
    <property type="entry name" value="Metalloproteases ('zincins'), catalytic domain"/>
    <property type="match status" value="1"/>
</dbReference>
<dbReference type="Gene3D" id="1.10.1370.10">
    <property type="entry name" value="Neurolysin, domain 3"/>
    <property type="match status" value="1"/>
</dbReference>
<evidence type="ECO:0000256" key="1">
    <source>
        <dbReference type="ARBA" id="ARBA00006040"/>
    </source>
</evidence>
<feature type="domain" description="Peptidase M3A/M3B catalytic" evidence="8">
    <location>
        <begin position="215"/>
        <end position="630"/>
    </location>
</feature>
<keyword evidence="3 7" id="KW-0479">Metal-binding</keyword>
<evidence type="ECO:0000256" key="7">
    <source>
        <dbReference type="RuleBase" id="RU003435"/>
    </source>
</evidence>
<dbReference type="EMBL" id="MSFK01000001">
    <property type="protein sequence ID" value="PWY96371.1"/>
    <property type="molecule type" value="Genomic_DNA"/>
</dbReference>
<dbReference type="Proteomes" id="UP000246702">
    <property type="component" value="Unassembled WGS sequence"/>
</dbReference>
<dbReference type="PANTHER" id="PTHR11804">
    <property type="entry name" value="PROTEASE M3 THIMET OLIGOPEPTIDASE-RELATED"/>
    <property type="match status" value="1"/>
</dbReference>
<evidence type="ECO:0000256" key="6">
    <source>
        <dbReference type="ARBA" id="ARBA00023049"/>
    </source>
</evidence>
<dbReference type="PANTHER" id="PTHR11804:SF84">
    <property type="entry name" value="SACCHAROLYSIN"/>
    <property type="match status" value="1"/>
</dbReference>
<comment type="caution">
    <text evidence="9">The sequence shown here is derived from an EMBL/GenBank/DDBJ whole genome shotgun (WGS) entry which is preliminary data.</text>
</comment>
<dbReference type="Pfam" id="PF01432">
    <property type="entry name" value="Peptidase_M3"/>
    <property type="match status" value="1"/>
</dbReference>
<dbReference type="Gene3D" id="3.40.390.10">
    <property type="entry name" value="Collagenase (Catalytic Domain)"/>
    <property type="match status" value="1"/>
</dbReference>
<dbReference type="GO" id="GO:0005758">
    <property type="term" value="C:mitochondrial intermembrane space"/>
    <property type="evidence" value="ECO:0007669"/>
    <property type="project" value="TreeGrafter"/>
</dbReference>
<dbReference type="InterPro" id="IPR024080">
    <property type="entry name" value="Neurolysin/TOP_N"/>
</dbReference>
<keyword evidence="6 7" id="KW-0482">Metalloprotease</keyword>
<evidence type="ECO:0000313" key="10">
    <source>
        <dbReference type="Proteomes" id="UP000246702"/>
    </source>
</evidence>
<organism evidence="9 10">
    <name type="scientific">Aspergillus sclerotioniger CBS 115572</name>
    <dbReference type="NCBI Taxonomy" id="1450535"/>
    <lineage>
        <taxon>Eukaryota</taxon>
        <taxon>Fungi</taxon>
        <taxon>Dikarya</taxon>
        <taxon>Ascomycota</taxon>
        <taxon>Pezizomycotina</taxon>
        <taxon>Eurotiomycetes</taxon>
        <taxon>Eurotiomycetidae</taxon>
        <taxon>Eurotiales</taxon>
        <taxon>Aspergillaceae</taxon>
        <taxon>Aspergillus</taxon>
        <taxon>Aspergillus subgen. Circumdati</taxon>
    </lineage>
</organism>
<comment type="cofactor">
    <cofactor evidence="7">
        <name>Zn(2+)</name>
        <dbReference type="ChEBI" id="CHEBI:29105"/>
    </cofactor>
    <text evidence="7">Binds 1 zinc ion.</text>
</comment>
<evidence type="ECO:0000256" key="5">
    <source>
        <dbReference type="ARBA" id="ARBA00022833"/>
    </source>
</evidence>
<dbReference type="Gene3D" id="1.20.1050.40">
    <property type="entry name" value="Endopeptidase. Chain P, domain 1"/>
    <property type="match status" value="1"/>
</dbReference>
<dbReference type="CDD" id="cd06455">
    <property type="entry name" value="M3A_TOP"/>
    <property type="match status" value="1"/>
</dbReference>
<keyword evidence="5 7" id="KW-0862">Zinc</keyword>
<protein>
    <submittedName>
        <fullName evidence="9">Zincin</fullName>
    </submittedName>
</protein>
<dbReference type="InterPro" id="IPR024077">
    <property type="entry name" value="Neurolysin/TOP_dom2"/>
</dbReference>
<dbReference type="AlphaFoldDB" id="A0A317XDX0"/>
<dbReference type="GeneID" id="37111691"/>
<evidence type="ECO:0000259" key="8">
    <source>
        <dbReference type="Pfam" id="PF01432"/>
    </source>
</evidence>
<dbReference type="InterPro" id="IPR001567">
    <property type="entry name" value="Pept_M3A_M3B_dom"/>
</dbReference>
<gene>
    <name evidence="9" type="ORF">BO94DRAFT_505558</name>
</gene>
<dbReference type="GO" id="GO:0046872">
    <property type="term" value="F:metal ion binding"/>
    <property type="evidence" value="ECO:0007669"/>
    <property type="project" value="UniProtKB-UniRule"/>
</dbReference>
<keyword evidence="10" id="KW-1185">Reference proteome</keyword>
<dbReference type="InterPro" id="IPR024079">
    <property type="entry name" value="MetalloPept_cat_dom_sf"/>
</dbReference>
<evidence type="ECO:0000256" key="4">
    <source>
        <dbReference type="ARBA" id="ARBA00022801"/>
    </source>
</evidence>
<dbReference type="GO" id="GO:0006518">
    <property type="term" value="P:peptide metabolic process"/>
    <property type="evidence" value="ECO:0007669"/>
    <property type="project" value="TreeGrafter"/>
</dbReference>
<dbReference type="InterPro" id="IPR045090">
    <property type="entry name" value="Pept_M3A_M3B"/>
</dbReference>
<name>A0A317XDX0_9EURO</name>
<proteinExistence type="inferred from homology"/>
<evidence type="ECO:0000256" key="2">
    <source>
        <dbReference type="ARBA" id="ARBA00022670"/>
    </source>
</evidence>
<dbReference type="RefSeq" id="XP_025473132.1">
    <property type="nucleotide sequence ID" value="XM_025609548.1"/>
</dbReference>
<keyword evidence="2 7" id="KW-0645">Protease</keyword>
<accession>A0A317XDX0</accession>
<sequence length="630" mass="73117">MATVQPLLLVPIAEEIVPTMQRIVSRYNAVRNEILRTVTPETATYDSVVRPCAELDNVISADVHMLYMLQYGAPDRATQDAFVQARRILVDAETGWTARADFFVLLEAVKEKSELVDSESRLWLEREFQDYRLAGHGSLTTPAQREEYRTEKAAISDLERLCHRNLAHEKGGVWFTVDELDGLSDKELAKWVEGTEPANRGKRLVTFANGGYTAVMTYADSAETRERMYRAYNMRVLENGRLLEEIVRRRDAQARRLGYPDHVAVQMERRMIKQIKWVDEFLAQLQEKLVPRGREELEGLKRIRERYLLKQGRSTDDVDDGFPPWDQSYYQRLIEQDFDIDQGKIAEYFPLDRTAAGMLETFASMLDLRFDPIEGLAFPFVWHESVRVFSAWDGRDANAPFLGYLYFDLQWRENKYRGNQCVILQCGSSKPDGSRQHPSVVLMCAFSTNSGTHLLRHREMISLFHEMGHAIHNLLSQTQYARFHGPQGLRDFGEIPSMMLENWCWRKDVLKQLSCHYTQLNEEELLQWRTQHPGEADPPAQIPDQLVGDLIRGQYVGKGLWYCRLLVISLYDLKIHRRGPNQELDLQKLWYDELEKVMGMDYATCRDGYEFATIGHLTAGYDAGYYSYLW</sequence>
<dbReference type="GO" id="GO:0004222">
    <property type="term" value="F:metalloendopeptidase activity"/>
    <property type="evidence" value="ECO:0007669"/>
    <property type="project" value="InterPro"/>
</dbReference>
<reference evidence="9 10" key="1">
    <citation type="submission" date="2016-12" db="EMBL/GenBank/DDBJ databases">
        <title>The genomes of Aspergillus section Nigri reveals drivers in fungal speciation.</title>
        <authorList>
            <consortium name="DOE Joint Genome Institute"/>
            <person name="Vesth T.C."/>
            <person name="Nybo J."/>
            <person name="Theobald S."/>
            <person name="Brandl J."/>
            <person name="Frisvad J.C."/>
            <person name="Nielsen K.F."/>
            <person name="Lyhne E.K."/>
            <person name="Kogle M.E."/>
            <person name="Kuo A."/>
            <person name="Riley R."/>
            <person name="Clum A."/>
            <person name="Nolan M."/>
            <person name="Lipzen A."/>
            <person name="Salamov A."/>
            <person name="Henrissat B."/>
            <person name="Wiebenga A."/>
            <person name="De Vries R.P."/>
            <person name="Grigoriev I.V."/>
            <person name="Mortensen U.H."/>
            <person name="Andersen M.R."/>
            <person name="Baker S.E."/>
        </authorList>
    </citation>
    <scope>NUCLEOTIDE SEQUENCE [LARGE SCALE GENOMIC DNA]</scope>
    <source>
        <strain evidence="9 10">CBS 115572</strain>
    </source>
</reference>
<evidence type="ECO:0000256" key="3">
    <source>
        <dbReference type="ARBA" id="ARBA00022723"/>
    </source>
</evidence>
<comment type="similarity">
    <text evidence="1 7">Belongs to the peptidase M3 family.</text>
</comment>
<keyword evidence="4 7" id="KW-0378">Hydrolase</keyword>
<dbReference type="GO" id="GO:0006508">
    <property type="term" value="P:proteolysis"/>
    <property type="evidence" value="ECO:0007669"/>
    <property type="project" value="UniProtKB-KW"/>
</dbReference>
<evidence type="ECO:0000313" key="9">
    <source>
        <dbReference type="EMBL" id="PWY96371.1"/>
    </source>
</evidence>